<dbReference type="EMBL" id="JACGWV010000001">
    <property type="protein sequence ID" value="MBA8809244.1"/>
    <property type="molecule type" value="Genomic_DNA"/>
</dbReference>
<dbReference type="RefSeq" id="WP_182617979.1">
    <property type="nucleotide sequence ID" value="NZ_BAAATF010000003.1"/>
</dbReference>
<feature type="region of interest" description="Disordered" evidence="1">
    <location>
        <begin position="1"/>
        <end position="99"/>
    </location>
</feature>
<evidence type="ECO:0000256" key="1">
    <source>
        <dbReference type="SAM" id="MobiDB-lite"/>
    </source>
</evidence>
<comment type="caution">
    <text evidence="2">The sequence shown here is derived from an EMBL/GenBank/DDBJ whole genome shotgun (WGS) entry which is preliminary data.</text>
</comment>
<evidence type="ECO:0008006" key="4">
    <source>
        <dbReference type="Google" id="ProtNLM"/>
    </source>
</evidence>
<evidence type="ECO:0000313" key="2">
    <source>
        <dbReference type="EMBL" id="MBA8809244.1"/>
    </source>
</evidence>
<evidence type="ECO:0000313" key="3">
    <source>
        <dbReference type="Proteomes" id="UP000540568"/>
    </source>
</evidence>
<feature type="compositionally biased region" description="Low complexity" evidence="1">
    <location>
        <begin position="52"/>
        <end position="89"/>
    </location>
</feature>
<dbReference type="AlphaFoldDB" id="A0A7W3JAK4"/>
<reference evidence="2 3" key="1">
    <citation type="submission" date="2020-07" db="EMBL/GenBank/DDBJ databases">
        <title>Sequencing the genomes of 1000 actinobacteria strains.</title>
        <authorList>
            <person name="Klenk H.-P."/>
        </authorList>
    </citation>
    <scope>NUCLEOTIDE SEQUENCE [LARGE SCALE GENOMIC DNA]</scope>
    <source>
        <strain evidence="2 3">DSM 44121</strain>
    </source>
</reference>
<name>A0A7W3JAK4_9MICO</name>
<protein>
    <recommendedName>
        <fullName evidence="4">Cation-transporting ATPase</fullName>
    </recommendedName>
</protein>
<proteinExistence type="predicted"/>
<feature type="region of interest" description="Disordered" evidence="1">
    <location>
        <begin position="141"/>
        <end position="174"/>
    </location>
</feature>
<gene>
    <name evidence="2" type="ORF">FHX71_003186</name>
</gene>
<sequence length="332" mass="33803">MSKLSNMIGLAKKVLDSQNGQQQQQQGAPQSGSTGQRSWQSTLRDVANAVSGQNQQQGQGQGYPGQQQGYPPAPQGYPGQQQGYPAQQGYPGGHGPADADRQAIARYDYLMQTADPHQVERIHAEAFARLTPAQRHAVMQRMQTELPQHEQPRSADPVELSRAAGRSEARRPGSMRSVLAKVGKGGAVAGVAVGAVGILGAVAAGAVVSSVAGPLLADAANLGVDFESLASGVDIEGLTAAAGEFGTGALGEAAAGFEEYGTGAIDQATAGIEGYGADALGQATTGVEDFAGSAEGAVSGVGDQVSGVGDQVSEAGQGLSDIAEKFDPRNFF</sequence>
<accession>A0A7W3JAK4</accession>
<keyword evidence="3" id="KW-1185">Reference proteome</keyword>
<organism evidence="2 3">
    <name type="scientific">Promicromonospora sukumoe</name>
    <dbReference type="NCBI Taxonomy" id="88382"/>
    <lineage>
        <taxon>Bacteria</taxon>
        <taxon>Bacillati</taxon>
        <taxon>Actinomycetota</taxon>
        <taxon>Actinomycetes</taxon>
        <taxon>Micrococcales</taxon>
        <taxon>Promicromonosporaceae</taxon>
        <taxon>Promicromonospora</taxon>
    </lineage>
</organism>
<feature type="compositionally biased region" description="Low complexity" evidence="1">
    <location>
        <begin position="17"/>
        <end position="36"/>
    </location>
</feature>
<dbReference type="Proteomes" id="UP000540568">
    <property type="component" value="Unassembled WGS sequence"/>
</dbReference>